<reference evidence="7 8" key="2">
    <citation type="submission" date="2018-11" db="EMBL/GenBank/DDBJ databases">
        <authorList>
            <consortium name="Pathogen Informatics"/>
        </authorList>
    </citation>
    <scope>NUCLEOTIDE SEQUENCE [LARGE SCALE GENOMIC DNA]</scope>
</reference>
<keyword evidence="3" id="KW-0804">Transcription</keyword>
<feature type="region of interest" description="Disordered" evidence="5">
    <location>
        <begin position="175"/>
        <end position="238"/>
    </location>
</feature>
<evidence type="ECO:0000256" key="5">
    <source>
        <dbReference type="SAM" id="MobiDB-lite"/>
    </source>
</evidence>
<dbReference type="SUPFAM" id="SSF57959">
    <property type="entry name" value="Leucine zipper domain"/>
    <property type="match status" value="1"/>
</dbReference>
<feature type="region of interest" description="Disordered" evidence="5">
    <location>
        <begin position="571"/>
        <end position="594"/>
    </location>
</feature>
<feature type="compositionally biased region" description="Low complexity" evidence="5">
    <location>
        <begin position="584"/>
        <end position="594"/>
    </location>
</feature>
<keyword evidence="1" id="KW-0805">Transcription regulation</keyword>
<evidence type="ECO:0000256" key="4">
    <source>
        <dbReference type="SAM" id="Coils"/>
    </source>
</evidence>
<dbReference type="GO" id="GO:0005634">
    <property type="term" value="C:nucleus"/>
    <property type="evidence" value="ECO:0007669"/>
    <property type="project" value="TreeGrafter"/>
</dbReference>
<keyword evidence="4" id="KW-0175">Coiled coil</keyword>
<evidence type="ECO:0000256" key="1">
    <source>
        <dbReference type="ARBA" id="ARBA00023015"/>
    </source>
</evidence>
<dbReference type="Proteomes" id="UP000278807">
    <property type="component" value="Unassembled WGS sequence"/>
</dbReference>
<dbReference type="AlphaFoldDB" id="A0A0R3TRI0"/>
<feature type="compositionally biased region" description="Polar residues" evidence="5">
    <location>
        <begin position="178"/>
        <end position="188"/>
    </location>
</feature>
<dbReference type="PANTHER" id="PTHR23351:SF24">
    <property type="entry name" value="ACTIVATING TRANSCRIPTION FACTOR 3-RELATED"/>
    <property type="match status" value="1"/>
</dbReference>
<feature type="region of interest" description="Disordered" evidence="5">
    <location>
        <begin position="290"/>
        <end position="332"/>
    </location>
</feature>
<dbReference type="PROSITE" id="PS50217">
    <property type="entry name" value="BZIP"/>
    <property type="match status" value="1"/>
</dbReference>
<evidence type="ECO:0000256" key="2">
    <source>
        <dbReference type="ARBA" id="ARBA00023125"/>
    </source>
</evidence>
<reference evidence="9" key="1">
    <citation type="submission" date="2017-02" db="UniProtKB">
        <authorList>
            <consortium name="WormBaseParasite"/>
        </authorList>
    </citation>
    <scope>IDENTIFICATION</scope>
</reference>
<dbReference type="Gene3D" id="1.20.5.170">
    <property type="match status" value="1"/>
</dbReference>
<feature type="coiled-coil region" evidence="4">
    <location>
        <begin position="339"/>
        <end position="387"/>
    </location>
</feature>
<dbReference type="PANTHER" id="PTHR23351">
    <property type="entry name" value="FOS TRANSCRIPTION FACTOR-RELATED"/>
    <property type="match status" value="1"/>
</dbReference>
<feature type="domain" description="BZIP" evidence="6">
    <location>
        <begin position="321"/>
        <end position="384"/>
    </location>
</feature>
<keyword evidence="8" id="KW-1185">Reference proteome</keyword>
<evidence type="ECO:0000313" key="8">
    <source>
        <dbReference type="Proteomes" id="UP000278807"/>
    </source>
</evidence>
<feature type="compositionally biased region" description="Low complexity" evidence="5">
    <location>
        <begin position="290"/>
        <end position="299"/>
    </location>
</feature>
<accession>A0A0R3TRI0</accession>
<dbReference type="WBParaSite" id="HNAJ_0001019601-mRNA-1">
    <property type="protein sequence ID" value="HNAJ_0001019601-mRNA-1"/>
    <property type="gene ID" value="HNAJ_0001019601"/>
</dbReference>
<dbReference type="InterPro" id="IPR004827">
    <property type="entry name" value="bZIP"/>
</dbReference>
<dbReference type="GO" id="GO:0000978">
    <property type="term" value="F:RNA polymerase II cis-regulatory region sequence-specific DNA binding"/>
    <property type="evidence" value="ECO:0007669"/>
    <property type="project" value="TreeGrafter"/>
</dbReference>
<gene>
    <name evidence="7" type="ORF">HNAJ_LOCUS10191</name>
</gene>
<feature type="compositionally biased region" description="Basic and acidic residues" evidence="5">
    <location>
        <begin position="306"/>
        <end position="323"/>
    </location>
</feature>
<dbReference type="STRING" id="102285.A0A0R3TRI0"/>
<dbReference type="GO" id="GO:0000981">
    <property type="term" value="F:DNA-binding transcription factor activity, RNA polymerase II-specific"/>
    <property type="evidence" value="ECO:0007669"/>
    <property type="project" value="TreeGrafter"/>
</dbReference>
<protein>
    <submittedName>
        <fullName evidence="9">BZIP domain-containing protein</fullName>
    </submittedName>
</protein>
<sequence>MSSSVPAANTSNNSSKSTSSPSSSSSANSSDFTKEQWLELLRILPSTSLVNLQLAWKEFVEETTGQHNPEQKTLLPDASTLVRAVGVDQNELTQNAYDRLRFDALLKQQLDLESKAIEQPNGLDALAAAALANTNTETNVTSTSAVTVYQGKPVPGTSLVAIPFTPQITPAILGGFKSDSSQRQSPTIRETPKRLAATRAEAEQAAQVHGSSSNESIKRSRLSNDGSVEDMDTSNPLSQISTTGNLLLSNGTLSAVASLKPDPEGINSSYSFQTNTQDISGNWNLHTSSSVNAPASTSSGVTTAECNRRRARDEGITEDEAARREKRRERNRVAAAKCRQNRQNQIEDLKSRRKMLEDEGNQVRQLLENAKRQKQQYEELLKNHARNGCPTAQQYYQDGSLILPLSSGNTTVSRQQPVTASIDLSSMTPVQTSLQILQSSSTHQIALPTTTTTAVIKPEAPSSSQSFVPALRPSSLPLVNSTKIEIPTPTLDSNTASTSASQFARMWSSSIASKIKTPGGESWVNSQIGLPPISVTSDKDGIISSTTTTTTLLSTPDILHHLGVTLGAASLSNNSSKPQDEKISSATANTSSTI</sequence>
<feature type="compositionally biased region" description="Low complexity" evidence="5">
    <location>
        <begin position="197"/>
        <end position="207"/>
    </location>
</feature>
<organism evidence="9">
    <name type="scientific">Rodentolepis nana</name>
    <name type="common">Dwarf tapeworm</name>
    <name type="synonym">Hymenolepis nana</name>
    <dbReference type="NCBI Taxonomy" id="102285"/>
    <lineage>
        <taxon>Eukaryota</taxon>
        <taxon>Metazoa</taxon>
        <taxon>Spiralia</taxon>
        <taxon>Lophotrochozoa</taxon>
        <taxon>Platyhelminthes</taxon>
        <taxon>Cestoda</taxon>
        <taxon>Eucestoda</taxon>
        <taxon>Cyclophyllidea</taxon>
        <taxon>Hymenolepididae</taxon>
        <taxon>Rodentolepis</taxon>
    </lineage>
</organism>
<proteinExistence type="predicted"/>
<dbReference type="InterPro" id="IPR000837">
    <property type="entry name" value="AP-1"/>
</dbReference>
<evidence type="ECO:0000313" key="9">
    <source>
        <dbReference type="WBParaSite" id="HNAJ_0001019601-mRNA-1"/>
    </source>
</evidence>
<evidence type="ECO:0000313" key="7">
    <source>
        <dbReference type="EMBL" id="VDO07400.1"/>
    </source>
</evidence>
<evidence type="ECO:0000259" key="6">
    <source>
        <dbReference type="PROSITE" id="PS50217"/>
    </source>
</evidence>
<dbReference type="Pfam" id="PF00170">
    <property type="entry name" value="bZIP_1"/>
    <property type="match status" value="1"/>
</dbReference>
<dbReference type="SMART" id="SM00338">
    <property type="entry name" value="BRLZ"/>
    <property type="match status" value="1"/>
</dbReference>
<dbReference type="OrthoDB" id="6259814at2759"/>
<name>A0A0R3TRI0_RODNA</name>
<dbReference type="EMBL" id="UZAE01012923">
    <property type="protein sequence ID" value="VDO07400.1"/>
    <property type="molecule type" value="Genomic_DNA"/>
</dbReference>
<feature type="region of interest" description="Disordered" evidence="5">
    <location>
        <begin position="1"/>
        <end position="30"/>
    </location>
</feature>
<evidence type="ECO:0000256" key="3">
    <source>
        <dbReference type="ARBA" id="ARBA00023163"/>
    </source>
</evidence>
<dbReference type="InterPro" id="IPR046347">
    <property type="entry name" value="bZIP_sf"/>
</dbReference>
<keyword evidence="2" id="KW-0238">DNA-binding</keyword>
<dbReference type="CDD" id="cd14699">
    <property type="entry name" value="bZIP_Fos_like"/>
    <property type="match status" value="1"/>
</dbReference>